<feature type="domain" description="Fibronectin type-III" evidence="2">
    <location>
        <begin position="979"/>
        <end position="1068"/>
    </location>
</feature>
<proteinExistence type="predicted"/>
<dbReference type="RefSeq" id="WP_055223612.1">
    <property type="nucleotide sequence ID" value="NZ_BLYL01000015.1"/>
</dbReference>
<name>A0AAI9K7I6_9FIRM</name>
<keyword evidence="1" id="KW-0732">Signal</keyword>
<dbReference type="InterPro" id="IPR008964">
    <property type="entry name" value="Invasin/intimin_cell_adhesion"/>
</dbReference>
<dbReference type="Gene3D" id="2.60.40.1080">
    <property type="match status" value="1"/>
</dbReference>
<dbReference type="InterPro" id="IPR003961">
    <property type="entry name" value="FN3_dom"/>
</dbReference>
<dbReference type="InterPro" id="IPR017868">
    <property type="entry name" value="Filamin/ABP280_repeat-like"/>
</dbReference>
<protein>
    <recommendedName>
        <fullName evidence="2">Fibronectin type-III domain-containing protein</fullName>
    </recommendedName>
</protein>
<organism evidence="3 4">
    <name type="scientific">Coprococcus eutactus</name>
    <dbReference type="NCBI Taxonomy" id="33043"/>
    <lineage>
        <taxon>Bacteria</taxon>
        <taxon>Bacillati</taxon>
        <taxon>Bacillota</taxon>
        <taxon>Clostridia</taxon>
        <taxon>Lachnospirales</taxon>
        <taxon>Lachnospiraceae</taxon>
        <taxon>Coprococcus</taxon>
    </lineage>
</organism>
<feature type="signal peptide" evidence="1">
    <location>
        <begin position="1"/>
        <end position="30"/>
    </location>
</feature>
<comment type="caution">
    <text evidence="3">The sequence shown here is derived from an EMBL/GenBank/DDBJ whole genome shotgun (WGS) entry which is preliminary data.</text>
</comment>
<dbReference type="Pfam" id="PF00041">
    <property type="entry name" value="fn3"/>
    <property type="match status" value="1"/>
</dbReference>
<dbReference type="InterPro" id="IPR003343">
    <property type="entry name" value="Big_2"/>
</dbReference>
<dbReference type="CDD" id="cd00063">
    <property type="entry name" value="FN3"/>
    <property type="match status" value="1"/>
</dbReference>
<dbReference type="SUPFAM" id="SSF69318">
    <property type="entry name" value="Integrin alpha N-terminal domain"/>
    <property type="match status" value="1"/>
</dbReference>
<dbReference type="Pfam" id="PF02368">
    <property type="entry name" value="Big_2"/>
    <property type="match status" value="1"/>
</dbReference>
<dbReference type="SUPFAM" id="SSF49373">
    <property type="entry name" value="Invasin/intimin cell-adhesion fragments"/>
    <property type="match status" value="1"/>
</dbReference>
<dbReference type="InterPro" id="IPR044060">
    <property type="entry name" value="Bacterial_rp_domain"/>
</dbReference>
<dbReference type="Proteomes" id="UP000660047">
    <property type="component" value="Unassembled WGS sequence"/>
</dbReference>
<accession>A0AAI9K7I6</accession>
<dbReference type="EMBL" id="BLYL01000015">
    <property type="protein sequence ID" value="GFO95231.1"/>
    <property type="molecule type" value="Genomic_DNA"/>
</dbReference>
<dbReference type="InterPro" id="IPR028994">
    <property type="entry name" value="Integrin_alpha_N"/>
</dbReference>
<dbReference type="Pfam" id="PF18998">
    <property type="entry name" value="Flg_new_2"/>
    <property type="match status" value="6"/>
</dbReference>
<evidence type="ECO:0000313" key="4">
    <source>
        <dbReference type="Proteomes" id="UP000660047"/>
    </source>
</evidence>
<dbReference type="Gene3D" id="2.170.15.10">
    <property type="entry name" value="Proaerolysin, chain A, domain 3"/>
    <property type="match status" value="1"/>
</dbReference>
<dbReference type="PROSITE" id="PS50853">
    <property type="entry name" value="FN3"/>
    <property type="match status" value="1"/>
</dbReference>
<dbReference type="InterPro" id="IPR036116">
    <property type="entry name" value="FN3_sf"/>
</dbReference>
<dbReference type="Gene3D" id="2.60.40.10">
    <property type="entry name" value="Immunoglobulins"/>
    <property type="match status" value="1"/>
</dbReference>
<dbReference type="SUPFAM" id="SSF49265">
    <property type="entry name" value="Fibronectin type III"/>
    <property type="match status" value="1"/>
</dbReference>
<feature type="chain" id="PRO_5042493720" description="Fibronectin type-III domain-containing protein" evidence="1">
    <location>
        <begin position="31"/>
        <end position="3353"/>
    </location>
</feature>
<reference evidence="3" key="1">
    <citation type="submission" date="2020-06" db="EMBL/GenBank/DDBJ databases">
        <title>Characterization of fructooligosaccharide metabolism and fructooligosaccharide-degrading enzymes in human commensal butyrate producers.</title>
        <authorList>
            <person name="Tanno H."/>
            <person name="Fujii T."/>
            <person name="Hirano K."/>
            <person name="Maeno S."/>
            <person name="Tonozuka T."/>
            <person name="Sakamoto M."/>
            <person name="Ohkuma M."/>
            <person name="Tochio T."/>
            <person name="Endo A."/>
        </authorList>
    </citation>
    <scope>NUCLEOTIDE SEQUENCE</scope>
    <source>
        <strain evidence="3">JCM 31265</strain>
    </source>
</reference>
<evidence type="ECO:0000313" key="3">
    <source>
        <dbReference type="EMBL" id="GFO95231.1"/>
    </source>
</evidence>
<evidence type="ECO:0000256" key="1">
    <source>
        <dbReference type="SAM" id="SignalP"/>
    </source>
</evidence>
<dbReference type="InterPro" id="IPR013783">
    <property type="entry name" value="Ig-like_fold"/>
</dbReference>
<dbReference type="PROSITE" id="PS50194">
    <property type="entry name" value="FILAMIN_REPEAT"/>
    <property type="match status" value="1"/>
</dbReference>
<dbReference type="SMART" id="SM00060">
    <property type="entry name" value="FN3"/>
    <property type="match status" value="1"/>
</dbReference>
<gene>
    <name evidence="3" type="ORF">COEU31_22770</name>
</gene>
<sequence length="3353" mass="363473">MRKRAISWALTASMVLSMLSGFIPGQKAYAADSSKKTGKTVVETEIDESTYKALGLSTDIDKSKAAVPYDKDNISTFAEVNEVYVAANGNYRNKYTVRDGFDRIGDFKDRTTKVNSSLGNLYGAYGFYDLGKDNVKVEHGGSGDSNISSNMGNVLKKDSNGFNGLYATSVAFDGGDGKTNYVAELRVHGDKVFSPAGWKSIKTVIDGKEYRGKIDVSIFKIAADGTRSSIATLTPTLNKNSTYGDGLLYFIRRYQQELDAMFEIEKADLNGDGFEDLLVYCGTYEDRNINDQNIRYAIVDVYYGKGNGRFTKGNNISIPGGLASNYESGTGGSWCDYGIGRAPVVTLAGGDLEQDGRDEAAVAVSGSVLNYNMAKAGHMTVYTYKDGGLVPIEGLNEVSLGDTDGRKQNYGMYAANCAFGRFKYPGSGAMVTGLIVGGYYSSNSQYVQREYEATQAAYRYVYYDSLTDNYVLSDYHTRSLGTKSKEIVKYHEVKSNEYYRPVNAPMALACADLKGMNGNNENDSVLFGAEVYAFSLEDGGITGSEIGSMSICTDQRNQGNDKKKKDQVWIGDVRVGCVDKDAKGNNYRQSFVCVVGVHREKKLNDKDDYYWLDIATFSMDGGSPYSSQEGVVCQSNSRQDMYGTFVSLCLPDIDNDSVRLKYEGEYPVYTNPEVYAILQASPYFDDVQEVYEYVNNGGTSYSTSKGSSNTVSANLSISVGAYVSSEIQLIGAGEVEVELSYGASFEYANTKTTEYEITYNAAGGGSDQVVLYCLKYMYYEYSIYDPIARKWEPVVMPVCLGPSTSIIDVADYDKVARRSKGLNEIYNNILNNTAGDPATYQTLGGKLKYAYQSGGNNNYSSVNASSGADQTQTISVTDENEYSTEVFLEANEKLGAGGGGLGNKVIVGVTSSQHAGLGHTRVSSNGVTYSGTVDNVPADCTGFSFDWQLRVNTAKLNSDSDSVFVIGYDVKNVVRPARMPMGLSVVDTTRNSVSLEWSPSNDADYYEVCIVDAGGNYNSKAVVPYTVTDYEVKGLYSNRTYTFAVRALQANGSKSLFSRPATATTLQDSSNFHITKNPDDTNTFAGGNAEFAANAVYYDGDGVNQSVGYNWQVNTDNGWRSVSTGGSNPTLRLTDVSDEMDGNEYRCRVYYNDITLYTKTATLTVNKADSKVMLLAHNDTENKDLSDGSVVRASGSETTKVENVTKERNLITVTSGVGEYILVSDGTNYMWKDSDENYYPCSVSVKKDSDGYVDESQTFKASDVGGTAYGVSESDFIADIDGNTYKLISVNAADYAGEKVSYASDDVTYDRILAKWVSEDGSKNFYLLGNTSGSEDSTVYYYVAGSESGSFTMTSKKTLNVSDTVKVVQTDLKSVYQTKTVRSETTGAEVTYTGDKITLSCQPKSLSGEDVQGDVEFVITGPESKRIAGKYDRANGCYTAQWEPSGQGIYNVYVYFAGNKQYNDSISDSMAIYTSFEGKTNMNLTMQDNVRYGDSVKMSLERVSYDNTGKLQDITDDSEYTVKIKNNKTGEFEDTDKYELANGVFIPKSIGMFQITASNGGDKTQKNINVGMAQLEIAAQDTEKSVNDSVRECEDAVITGLKAWDTDIMPQRDRDYELGSVGVSGLLPGIYDIDVAYVKVGDQHSQVMNELEKNYIINLVKASYTLTGNVYTVTARPANTHGTVSIKYQQPGNENSDGLTVDSGTRLPENSTITLAATPHKGYKVKSWSLNGKTVTDPQCGTSGGKACSNDQIQMAKLKANMNVAVNFEPVYHKLTYKPDNEAHGTLKANYVTDGTIGKSFGSGANIHIEQKVRLTAVPAAGYVLDHWTVTGEDGVPETVLAEDGVTNNTSLTYDAEEISEDTLITAYFAEAQNFKISVSPVTVGSDGKTTVTTGVDVTVKAQRVDGTVTIESGEDGIYEVSRGDNVTIQVTVPSGLLLDGWSAADGQELGTISADLRTMTVYDIASDLDYTVKYTAPNRYKVTYGADDDAAGVVDAVAAGSTDALVSGDKQLQGSDIVFTATPNEGYEVAYWEVNGEKVDAEAEGTGAQRYELEYLGKDTKVVVYFYKQPVVSWTSGNDTEMTAKSGDSDLANGGYIAYASKDDLKFSFAVKRSYEIADIKVNYAGEDVFSLAEDSGEGKLAETADSESGTERYTFTWSAPADGFTGDVTVNATYRKIAPSVKAEYSLKVIEKASAGEASGKTHGSISADVSRKNLPSYIQIGDTISDATESKSAQITDIYRDSVITFKVVPDDGYNVKEWIINGHKLTSETENIKLYSDKKVNDTLKITVDGDSSDVTVMAGLELVGDVLTFGPETEGTGEVSAMITSTKLVLESGDMIGAASYVEFTAAAAEGYEVADWLVNGISQGVAEKIFAYKVPKDTRVDVRAVFDRPVYKITWSSDEGGQIKAENMTADEVLEGNSAQIRGDRELKFTADADQYMECTGFTVKTAEGTKDYTAEELGSNVFVVDKVASDIDVVAHFAKQELKSVITFEANDAALGAVTAVYGLDEKAEITSGDSQVSGGDAVFTAAPADGQMIEGWYLDPECTQAIEGTELEQTTYEVKTIYTDVAVYVKFVEIPEYTVKVGTTGTGSAKITASSDGEELEIVSGEVKLKRHKDLTITVAPKDEYNTVEHWTVDGADVDSDELTYKLTDITKDAEIYAYIAPSLLVNVIFKNEDEVKKYDNIDISTGYVGEDGDISGLKSINAENNLVRIGSGKDVRFAITPSDDYMIQAWTVKYIRGGKVVKEESGTDFGFTNEILLNDVTNSIEVSAELVDRVGYAIPVEGNYDRDNNLIETAGGESTPETAYTITDLTKIPDNVVFKNDNGVVLDNMVRENGDASVVITPAEGWRIRDIIIDEPENAENSEESENIMSVQPVLAEDGTETGAYLVSDVNVTKNMEFKVDAVKLYSVTIADTEHGNIKVTKPDGTEVENGEMIDEKTVLTYTATPDMYYDFDAWTEDAADQAESTFEKALDESITVGAAFKARYAKVSIATVKNGTVTVTTADGKKISNGQLVQEGTDIICKAIPAKHCDLSAWGGDAKGKTGTTVKLTVTKNMNIRAAFKFRYVKVAIGKTENGSITIKTAEGKTVKNGASVIEGTVLICTAKAANNCKLGSWTGSFKSTKTSVKVAANKNMKINARFVAKIPAQNTAGINKNIHAVVSGNKVTVVWGKVNKADGYDIYAQKCYVNFGSKSLVKSVKGASATRVTISRINGKSLAKFDTIKLRVKAYKLVNGKKKYIDNSVMLHIVTNSSKYTNIKKVLLPQKSYVLGVKQTIKLKPGYTKADASKKVLDGTHGARYLYACTNKNVATVDAKGRIKAKAAGKCTVYVIAVNGTTQAVQIIVK</sequence>
<evidence type="ECO:0000259" key="2">
    <source>
        <dbReference type="PROSITE" id="PS50853"/>
    </source>
</evidence>